<evidence type="ECO:0000256" key="2">
    <source>
        <dbReference type="ARBA" id="ARBA00010637"/>
    </source>
</evidence>
<keyword evidence="6 11" id="KW-0812">Transmembrane</keyword>
<comment type="caution">
    <text evidence="12">The sequence shown here is derived from an EMBL/GenBank/DDBJ whole genome shotgun (WGS) entry which is preliminary data.</text>
</comment>
<dbReference type="EMBL" id="JAIWIU010000055">
    <property type="protein sequence ID" value="MCA2016289.1"/>
    <property type="molecule type" value="Genomic_DNA"/>
</dbReference>
<sequence>MKKRFDPILAQAKQWWGSITQREQRLVIIGVVCLVIGGFYWGIWQPLQERASQAQMRIHTEKQLLSWVSHKADQITALRKQGGKSQVQQPLNQVIATSTRDFNIDLIRVQPRNDDAMQVWVQPLSFNQLLNWIAFLQENQGISVQFLDIDQAKQPGVVEVKRLQIKRGI</sequence>
<keyword evidence="5 10" id="KW-0997">Cell inner membrane</keyword>
<evidence type="ECO:0000256" key="3">
    <source>
        <dbReference type="ARBA" id="ARBA00022448"/>
    </source>
</evidence>
<keyword evidence="4 10" id="KW-1003">Cell membrane</keyword>
<protein>
    <recommendedName>
        <fullName evidence="10">Type II secretion system protein M</fullName>
        <shortName evidence="10">T2SS protein M</shortName>
    </recommendedName>
    <alternativeName>
        <fullName evidence="10">General secretion pathway protein M</fullName>
    </alternativeName>
</protein>
<keyword evidence="7 10" id="KW-0653">Protein transport</keyword>
<evidence type="ECO:0000313" key="12">
    <source>
        <dbReference type="EMBL" id="MCA2016289.1"/>
    </source>
</evidence>
<comment type="function">
    <text evidence="10">Inner membrane component of the type II secretion system required for the energy-dependent secretion of extracellular factors such as proteases and toxins from the periplasm.</text>
</comment>
<keyword evidence="3 10" id="KW-0813">Transport</keyword>
<feature type="transmembrane region" description="Helical" evidence="11">
    <location>
        <begin position="26"/>
        <end position="44"/>
    </location>
</feature>
<evidence type="ECO:0000256" key="5">
    <source>
        <dbReference type="ARBA" id="ARBA00022519"/>
    </source>
</evidence>
<evidence type="ECO:0000256" key="8">
    <source>
        <dbReference type="ARBA" id="ARBA00022989"/>
    </source>
</evidence>
<comment type="similarity">
    <text evidence="2 10">Belongs to the GSP M family.</text>
</comment>
<dbReference type="PIRSF" id="PIRSF006291">
    <property type="entry name" value="GspM"/>
    <property type="match status" value="1"/>
</dbReference>
<evidence type="ECO:0000313" key="13">
    <source>
        <dbReference type="Proteomes" id="UP001199044"/>
    </source>
</evidence>
<keyword evidence="8 11" id="KW-1133">Transmembrane helix</keyword>
<evidence type="ECO:0000256" key="11">
    <source>
        <dbReference type="SAM" id="Phobius"/>
    </source>
</evidence>
<accession>A0ABS7YKS8</accession>
<dbReference type="RefSeq" id="WP_068715552.1">
    <property type="nucleotide sequence ID" value="NZ_AP014635.1"/>
</dbReference>
<evidence type="ECO:0000256" key="7">
    <source>
        <dbReference type="ARBA" id="ARBA00022927"/>
    </source>
</evidence>
<dbReference type="Pfam" id="PF04612">
    <property type="entry name" value="T2SSM"/>
    <property type="match status" value="1"/>
</dbReference>
<evidence type="ECO:0000256" key="4">
    <source>
        <dbReference type="ARBA" id="ARBA00022475"/>
    </source>
</evidence>
<evidence type="ECO:0000256" key="6">
    <source>
        <dbReference type="ARBA" id="ARBA00022692"/>
    </source>
</evidence>
<gene>
    <name evidence="12" type="ORF">LDJ79_09220</name>
</gene>
<dbReference type="Proteomes" id="UP001199044">
    <property type="component" value="Unassembled WGS sequence"/>
</dbReference>
<dbReference type="Gene3D" id="3.30.1360.100">
    <property type="entry name" value="General secretion pathway protein M, EpsM"/>
    <property type="match status" value="1"/>
</dbReference>
<name>A0ABS7YKS8_9VIBR</name>
<dbReference type="SUPFAM" id="SSF103054">
    <property type="entry name" value="General secretion pathway protein M, EpsM"/>
    <property type="match status" value="1"/>
</dbReference>
<evidence type="ECO:0000256" key="9">
    <source>
        <dbReference type="ARBA" id="ARBA00023136"/>
    </source>
</evidence>
<keyword evidence="9 10" id="KW-0472">Membrane</keyword>
<dbReference type="InterPro" id="IPR007690">
    <property type="entry name" value="T2SS_GspM"/>
</dbReference>
<reference evidence="13" key="1">
    <citation type="submission" date="2023-07" db="EMBL/GenBank/DDBJ databases">
        <title>Molecular identification of indigenous halophilic bacteria isolated from red sea cost, biodegradation of synthetic dyes and assessment of degraded metabolite toxicity.</title>
        <authorList>
            <person name="Chaieb K."/>
            <person name="Altayb H.N."/>
        </authorList>
    </citation>
    <scope>NUCLEOTIDE SEQUENCE [LARGE SCALE GENOMIC DNA]</scope>
    <source>
        <strain evidence="13">K20</strain>
    </source>
</reference>
<comment type="subcellular location">
    <subcellularLocation>
        <location evidence="1">Cell inner membrane</location>
        <topology evidence="1">Single-pass membrane protein</topology>
    </subcellularLocation>
</comment>
<dbReference type="InterPro" id="IPR023229">
    <property type="entry name" value="T2SS_M_periplasmic_sf"/>
</dbReference>
<keyword evidence="13" id="KW-1185">Reference proteome</keyword>
<organism evidence="12 13">
    <name type="scientific">Vibrio tritonius</name>
    <dbReference type="NCBI Taxonomy" id="1435069"/>
    <lineage>
        <taxon>Bacteria</taxon>
        <taxon>Pseudomonadati</taxon>
        <taxon>Pseudomonadota</taxon>
        <taxon>Gammaproteobacteria</taxon>
        <taxon>Vibrionales</taxon>
        <taxon>Vibrionaceae</taxon>
        <taxon>Vibrio</taxon>
    </lineage>
</organism>
<evidence type="ECO:0000256" key="1">
    <source>
        <dbReference type="ARBA" id="ARBA00004377"/>
    </source>
</evidence>
<proteinExistence type="inferred from homology"/>
<evidence type="ECO:0000256" key="10">
    <source>
        <dbReference type="PIRNR" id="PIRNR006291"/>
    </source>
</evidence>